<dbReference type="Pfam" id="PF24883">
    <property type="entry name" value="NPHP3_N"/>
    <property type="match status" value="1"/>
</dbReference>
<feature type="domain" description="Nephrocystin 3-like N-terminal" evidence="2">
    <location>
        <begin position="2"/>
        <end position="97"/>
    </location>
</feature>
<keyword evidence="1" id="KW-0677">Repeat</keyword>
<sequence length="432" mass="50040">MQMIEKIPSMREYLRRSLSGLDKDAIEGMALEFQFKKLILSPLAELPPDNMPRLASVIILDALDECENEDHLSRIITLLLQLQTLRTIRLRVLLTSRSSPEIRDAFMDLQKNKDFCNIELLDGRFSAETKSDIQTFLKKNFADIRRKRRVQQDPWPTQEELDRLVELATTPEPLFIYAATLCRFVHGERRPKNPKDQLRIWLKQCDDRQSQLHQTYEPILNQVFSGLEPAEFDRRLGFLGSLVLLVDPMPAASLAALLQIDVDDVVWLLPELHAVLNIPAEDHIPVRLLHKSFSDFILSFERPRNSIYSIDTASTHTMLATKCLGHMNAKLKRDICDIQKLGKRRKDIDQHLVDEHITPDLIYACLYWIYHLQHGEQRVIMHSEIPTFIYEHLLHWVEVLAIVGRLSDAVMVIRRLLEIFQVSRSLGVPLPG</sequence>
<protein>
    <recommendedName>
        <fullName evidence="2">Nephrocystin 3-like N-terminal domain-containing protein</fullName>
    </recommendedName>
</protein>
<dbReference type="PANTHER" id="PTHR10039">
    <property type="entry name" value="AMELOGENIN"/>
    <property type="match status" value="1"/>
</dbReference>
<evidence type="ECO:0000259" key="2">
    <source>
        <dbReference type="Pfam" id="PF24883"/>
    </source>
</evidence>
<accession>A0A2K0U5B6</accession>
<dbReference type="EMBL" id="MTYI01000089">
    <property type="protein sequence ID" value="PNP52960.1"/>
    <property type="molecule type" value="Genomic_DNA"/>
</dbReference>
<dbReference type="Proteomes" id="UP000236290">
    <property type="component" value="Unassembled WGS sequence"/>
</dbReference>
<name>A0A2K0U5B6_TRIHA</name>
<comment type="caution">
    <text evidence="3">The sequence shown here is derived from an EMBL/GenBank/DDBJ whole genome shotgun (WGS) entry which is preliminary data.</text>
</comment>
<evidence type="ECO:0000313" key="4">
    <source>
        <dbReference type="Proteomes" id="UP000236290"/>
    </source>
</evidence>
<evidence type="ECO:0000313" key="3">
    <source>
        <dbReference type="EMBL" id="PNP52960.1"/>
    </source>
</evidence>
<gene>
    <name evidence="3" type="ORF">THARTR1_06475</name>
</gene>
<dbReference type="InterPro" id="IPR056884">
    <property type="entry name" value="NPHP3-like_N"/>
</dbReference>
<proteinExistence type="predicted"/>
<reference evidence="3 4" key="1">
    <citation type="submission" date="2017-02" db="EMBL/GenBank/DDBJ databases">
        <title>Genomes of Trichoderma spp. with biocontrol activity.</title>
        <authorList>
            <person name="Gardiner D."/>
            <person name="Kazan K."/>
            <person name="Vos C."/>
            <person name="Harvey P."/>
        </authorList>
    </citation>
    <scope>NUCLEOTIDE SEQUENCE [LARGE SCALE GENOMIC DNA]</scope>
    <source>
        <strain evidence="3 4">Tr1</strain>
    </source>
</reference>
<organism evidence="3 4">
    <name type="scientific">Trichoderma harzianum</name>
    <name type="common">Hypocrea lixii</name>
    <dbReference type="NCBI Taxonomy" id="5544"/>
    <lineage>
        <taxon>Eukaryota</taxon>
        <taxon>Fungi</taxon>
        <taxon>Dikarya</taxon>
        <taxon>Ascomycota</taxon>
        <taxon>Pezizomycotina</taxon>
        <taxon>Sordariomycetes</taxon>
        <taxon>Hypocreomycetidae</taxon>
        <taxon>Hypocreales</taxon>
        <taxon>Hypocreaceae</taxon>
        <taxon>Trichoderma</taxon>
    </lineage>
</organism>
<dbReference type="OrthoDB" id="674604at2759"/>
<dbReference type="PANTHER" id="PTHR10039:SF14">
    <property type="entry name" value="NACHT DOMAIN-CONTAINING PROTEIN"/>
    <property type="match status" value="1"/>
</dbReference>
<evidence type="ECO:0000256" key="1">
    <source>
        <dbReference type="ARBA" id="ARBA00022737"/>
    </source>
</evidence>
<dbReference type="AlphaFoldDB" id="A0A2K0U5B6"/>